<evidence type="ECO:0000256" key="2">
    <source>
        <dbReference type="ARBA" id="ARBA00004141"/>
    </source>
</evidence>
<gene>
    <name evidence="14" type="ORF">M6B38_400865</name>
</gene>
<protein>
    <submittedName>
        <fullName evidence="14">CDP-diacylglycerol--glycerol-3-phosphate 3-phosphatidyltransferase 1, chloroplastic</fullName>
    </submittedName>
</protein>
<proteinExistence type="inferred from homology"/>
<evidence type="ECO:0000256" key="11">
    <source>
        <dbReference type="ARBA" id="ARBA00023209"/>
    </source>
</evidence>
<keyword evidence="9" id="KW-0443">Lipid metabolism</keyword>
<evidence type="ECO:0000313" key="14">
    <source>
        <dbReference type="EMBL" id="KAJ6819706.1"/>
    </source>
</evidence>
<comment type="caution">
    <text evidence="14">The sequence shown here is derived from an EMBL/GenBank/DDBJ whole genome shotgun (WGS) entry which is preliminary data.</text>
</comment>
<dbReference type="PANTHER" id="PTHR14269:SF60">
    <property type="entry name" value="CARDIOLIPIN SYNTHASE (CMP-FORMING)"/>
    <property type="match status" value="1"/>
</dbReference>
<dbReference type="GO" id="GO:0032049">
    <property type="term" value="P:cardiolipin biosynthetic process"/>
    <property type="evidence" value="ECO:0007669"/>
    <property type="project" value="TreeGrafter"/>
</dbReference>
<dbReference type="InterPro" id="IPR048254">
    <property type="entry name" value="CDP_ALCOHOL_P_TRANSF_CS"/>
</dbReference>
<evidence type="ECO:0000256" key="7">
    <source>
        <dbReference type="ARBA" id="ARBA00022946"/>
    </source>
</evidence>
<keyword evidence="7" id="KW-0809">Transit peptide</keyword>
<dbReference type="GO" id="GO:0043337">
    <property type="term" value="F:cardiolipin synthase (CMP-forming)"/>
    <property type="evidence" value="ECO:0007669"/>
    <property type="project" value="TreeGrafter"/>
</dbReference>
<keyword evidence="8" id="KW-1133">Transmembrane helix</keyword>
<reference evidence="14" key="2">
    <citation type="submission" date="2023-04" db="EMBL/GenBank/DDBJ databases">
        <authorList>
            <person name="Bruccoleri R.E."/>
            <person name="Oakeley E.J."/>
            <person name="Faust A.-M."/>
            <person name="Dessus-Babus S."/>
            <person name="Altorfer M."/>
            <person name="Burckhardt D."/>
            <person name="Oertli M."/>
            <person name="Naumann U."/>
            <person name="Petersen F."/>
            <person name="Wong J."/>
        </authorList>
    </citation>
    <scope>NUCLEOTIDE SEQUENCE</scope>
    <source>
        <strain evidence="14">GSM-AAB239-AS_SAM_17_03QT</strain>
        <tissue evidence="14">Leaf</tissue>
    </source>
</reference>
<keyword evidence="10" id="KW-0472">Membrane</keyword>
<dbReference type="EMBL" id="JANAVB010025999">
    <property type="protein sequence ID" value="KAJ6819706.1"/>
    <property type="molecule type" value="Genomic_DNA"/>
</dbReference>
<evidence type="ECO:0000256" key="13">
    <source>
        <dbReference type="RuleBase" id="RU003750"/>
    </source>
</evidence>
<keyword evidence="15" id="KW-1185">Reference proteome</keyword>
<dbReference type="InterPro" id="IPR050324">
    <property type="entry name" value="CDP-alcohol_PTase-I"/>
</dbReference>
<evidence type="ECO:0000256" key="4">
    <source>
        <dbReference type="ARBA" id="ARBA00022516"/>
    </source>
</evidence>
<accession>A0AAX6FTH8</accession>
<comment type="subcellular location">
    <subcellularLocation>
        <location evidence="2">Membrane</location>
        <topology evidence="2">Multi-pass membrane protein</topology>
    </subcellularLocation>
</comment>
<dbReference type="PROSITE" id="PS00379">
    <property type="entry name" value="CDP_ALCOHOL_P_TRANSF"/>
    <property type="match status" value="1"/>
</dbReference>
<dbReference type="GO" id="GO:0016020">
    <property type="term" value="C:membrane"/>
    <property type="evidence" value="ECO:0007669"/>
    <property type="project" value="UniProtKB-SubCell"/>
</dbReference>
<keyword evidence="12" id="KW-1208">Phospholipid metabolism</keyword>
<dbReference type="PANTHER" id="PTHR14269">
    <property type="entry name" value="CDP-DIACYLGLYCEROL--GLYCEROL-3-PHOSPHATE 3-PHOSPHATIDYLTRANSFERASE-RELATED"/>
    <property type="match status" value="1"/>
</dbReference>
<comment type="cofactor">
    <cofactor evidence="1">
        <name>Mn(2+)</name>
        <dbReference type="ChEBI" id="CHEBI:29035"/>
    </cofactor>
</comment>
<dbReference type="Gene3D" id="1.20.120.1760">
    <property type="match status" value="1"/>
</dbReference>
<dbReference type="GO" id="GO:0005739">
    <property type="term" value="C:mitochondrion"/>
    <property type="evidence" value="ECO:0007669"/>
    <property type="project" value="TreeGrafter"/>
</dbReference>
<dbReference type="FunFam" id="1.20.120.1760:FF:000020">
    <property type="entry name" value="cardiolipin synthase (CMP-forming), mitochondrial"/>
    <property type="match status" value="1"/>
</dbReference>
<keyword evidence="11" id="KW-0594">Phospholipid biosynthesis</keyword>
<evidence type="ECO:0000256" key="12">
    <source>
        <dbReference type="ARBA" id="ARBA00023264"/>
    </source>
</evidence>
<reference evidence="14" key="1">
    <citation type="journal article" date="2023" name="GigaByte">
        <title>Genome assembly of the bearded iris, Iris pallida Lam.</title>
        <authorList>
            <person name="Bruccoleri R.E."/>
            <person name="Oakeley E.J."/>
            <person name="Faust A.M.E."/>
            <person name="Altorfer M."/>
            <person name="Dessus-Babus S."/>
            <person name="Burckhardt D."/>
            <person name="Oertli M."/>
            <person name="Naumann U."/>
            <person name="Petersen F."/>
            <person name="Wong J."/>
        </authorList>
    </citation>
    <scope>NUCLEOTIDE SEQUENCE</scope>
    <source>
        <strain evidence="14">GSM-AAB239-AS_SAM_17_03QT</strain>
    </source>
</reference>
<evidence type="ECO:0000256" key="1">
    <source>
        <dbReference type="ARBA" id="ARBA00001936"/>
    </source>
</evidence>
<name>A0AAX6FTH8_IRIPA</name>
<keyword evidence="6" id="KW-0812">Transmembrane</keyword>
<evidence type="ECO:0000256" key="10">
    <source>
        <dbReference type="ARBA" id="ARBA00023136"/>
    </source>
</evidence>
<dbReference type="AlphaFoldDB" id="A0AAX6FTH8"/>
<dbReference type="InterPro" id="IPR043130">
    <property type="entry name" value="CDP-OH_PTrfase_TM_dom"/>
</dbReference>
<comment type="similarity">
    <text evidence="3 13">Belongs to the CDP-alcohol phosphatidyltransferase class-I family.</text>
</comment>
<dbReference type="Pfam" id="PF01066">
    <property type="entry name" value="CDP-OH_P_transf"/>
    <property type="match status" value="1"/>
</dbReference>
<dbReference type="InterPro" id="IPR000462">
    <property type="entry name" value="CDP-OH_P_trans"/>
</dbReference>
<evidence type="ECO:0000256" key="6">
    <source>
        <dbReference type="ARBA" id="ARBA00022692"/>
    </source>
</evidence>
<organism evidence="14 15">
    <name type="scientific">Iris pallida</name>
    <name type="common">Sweet iris</name>
    <dbReference type="NCBI Taxonomy" id="29817"/>
    <lineage>
        <taxon>Eukaryota</taxon>
        <taxon>Viridiplantae</taxon>
        <taxon>Streptophyta</taxon>
        <taxon>Embryophyta</taxon>
        <taxon>Tracheophyta</taxon>
        <taxon>Spermatophyta</taxon>
        <taxon>Magnoliopsida</taxon>
        <taxon>Liliopsida</taxon>
        <taxon>Asparagales</taxon>
        <taxon>Iridaceae</taxon>
        <taxon>Iridoideae</taxon>
        <taxon>Irideae</taxon>
        <taxon>Iris</taxon>
    </lineage>
</organism>
<keyword evidence="5 13" id="KW-0808">Transferase</keyword>
<dbReference type="Proteomes" id="UP001140949">
    <property type="component" value="Unassembled WGS sequence"/>
</dbReference>
<evidence type="ECO:0000256" key="9">
    <source>
        <dbReference type="ARBA" id="ARBA00023098"/>
    </source>
</evidence>
<evidence type="ECO:0000256" key="5">
    <source>
        <dbReference type="ARBA" id="ARBA00022679"/>
    </source>
</evidence>
<evidence type="ECO:0000256" key="3">
    <source>
        <dbReference type="ARBA" id="ARBA00010441"/>
    </source>
</evidence>
<evidence type="ECO:0000256" key="8">
    <source>
        <dbReference type="ARBA" id="ARBA00022989"/>
    </source>
</evidence>
<sequence>MAVFKTLIYLVRNPNSKFLSSLSIGHPNPISISPWIQSHPARPSFIRGKDTFFRNDLLRPRILGFRLAGDYGSSAGKRKEESGDGREVDGFFNLPNLISMSRMASGPVIGWMIMNEWYFPAFCGLAISGATDWLDGFVARKMAINSVFGSYLDPLADKVLIGCVAIAMVERDLLHPALVGLVVFRDVGLVCGAVCKRASMMGWKWKTWNWSDFFNLDAAHREKVEPLFISKVNTVFQLLLVGSALLQPEFGTEGTQIYITYLSWLVASTTIGSSAAYGVQYLRNRSATTTGKLG</sequence>
<keyword evidence="4" id="KW-0444">Lipid biosynthesis</keyword>
<evidence type="ECO:0000313" key="15">
    <source>
        <dbReference type="Proteomes" id="UP001140949"/>
    </source>
</evidence>